<evidence type="ECO:0000256" key="11">
    <source>
        <dbReference type="PIRSR" id="PIRSR000310-1"/>
    </source>
</evidence>
<evidence type="ECO:0000256" key="10">
    <source>
        <dbReference type="ARBA" id="ARBA00023014"/>
    </source>
</evidence>
<feature type="binding site" evidence="11">
    <location>
        <position position="190"/>
    </location>
    <ligand>
        <name>[4Fe-4S] cluster</name>
        <dbReference type="ChEBI" id="CHEBI:49883"/>
        <label>2</label>
    </ligand>
</feature>
<dbReference type="GO" id="GO:0016020">
    <property type="term" value="C:membrane"/>
    <property type="evidence" value="ECO:0007669"/>
    <property type="project" value="TreeGrafter"/>
</dbReference>
<dbReference type="Pfam" id="PF01058">
    <property type="entry name" value="Oxidored_q6"/>
    <property type="match status" value="1"/>
</dbReference>
<dbReference type="GO" id="GO:0051538">
    <property type="term" value="F:3 iron, 4 sulfur cluster binding"/>
    <property type="evidence" value="ECO:0007669"/>
    <property type="project" value="UniProtKB-KW"/>
</dbReference>
<protein>
    <submittedName>
        <fullName evidence="14">[NiFe]-hydrogenase II apoprotein ferredoxin-type subunit</fullName>
    </submittedName>
</protein>
<dbReference type="EMBL" id="REFO01000010">
    <property type="protein sequence ID" value="RMA97860.1"/>
    <property type="molecule type" value="Genomic_DNA"/>
</dbReference>
<keyword evidence="8" id="KW-0560">Oxidoreductase</keyword>
<evidence type="ECO:0000256" key="8">
    <source>
        <dbReference type="ARBA" id="ARBA00023002"/>
    </source>
</evidence>
<dbReference type="AlphaFoldDB" id="A0A3M0BKH5"/>
<feature type="domain" description="Cytochrome-c3 hydrogenase C-terminal" evidence="13">
    <location>
        <begin position="185"/>
        <end position="263"/>
    </location>
</feature>
<feature type="binding site" evidence="11">
    <location>
        <position position="105"/>
    </location>
    <ligand>
        <name>[4Fe-4S] cluster</name>
        <dbReference type="ChEBI" id="CHEBI:49883"/>
        <label>1</label>
    </ligand>
</feature>
<feature type="binding site" evidence="11">
    <location>
        <position position="153"/>
    </location>
    <ligand>
        <name>[4Fe-4S] cluster</name>
        <dbReference type="ChEBI" id="CHEBI:49883"/>
        <label>1</label>
    </ligand>
</feature>
<name>A0A3M0BKH5_9AQUI</name>
<dbReference type="GO" id="GO:0009375">
    <property type="term" value="C:ferredoxin hydrogenase complex"/>
    <property type="evidence" value="ECO:0007669"/>
    <property type="project" value="InterPro"/>
</dbReference>
<dbReference type="GO" id="GO:0030313">
    <property type="term" value="C:cell envelope"/>
    <property type="evidence" value="ECO:0007669"/>
    <property type="project" value="UniProtKB-SubCell"/>
</dbReference>
<evidence type="ECO:0000256" key="1">
    <source>
        <dbReference type="ARBA" id="ARBA00001966"/>
    </source>
</evidence>
<dbReference type="PANTHER" id="PTHR30013">
    <property type="entry name" value="NIFE / NIFESE HYDROGENASE SMALL SUBUNIT FAMILY MEMBER"/>
    <property type="match status" value="1"/>
</dbReference>
<sequence>MKTLLWIQGLTCNGNTHSLLNAENPSFYDIFSKIKLLFHPAISSDEDLIKIIKDITQNKISLTFLVVEGSITKNKSFCRVGDFSIAEIIDQLKDKAEFIIAVGNCASFGNIPALYKENTNVVGLQYIFTEKKGLLPPNFKTKSGYPVINISGCPIHPAWFMQTILALYYEKPLILDAFNRPKEIYMYLPHDGCIRNEYFEWKEESEEFGHKEGCLFYNLGCKGPLTHAPCNKILWNRTSSKTRAGMPCLGCTEFNFPLRENYFETKKNIGIPEEVPLGVSKRAYITISGVAKSLRNERVKKKLEETD</sequence>
<keyword evidence="6 11" id="KW-0479">Metal-binding</keyword>
<evidence type="ECO:0000313" key="14">
    <source>
        <dbReference type="EMBL" id="RMA97860.1"/>
    </source>
</evidence>
<dbReference type="PRINTS" id="PR00614">
    <property type="entry name" value="NIHGNASESMLL"/>
</dbReference>
<feature type="domain" description="NADH:ubiquinone oxidoreductase-like 20kDa subunit" evidence="12">
    <location>
        <begin position="12"/>
        <end position="167"/>
    </location>
</feature>
<comment type="subcellular location">
    <subcellularLocation>
        <location evidence="2">Cell envelope</location>
    </subcellularLocation>
</comment>
<feature type="binding site" evidence="11">
    <location>
        <position position="221"/>
    </location>
    <ligand>
        <name>[4Fe-4S] cluster</name>
        <dbReference type="ChEBI" id="CHEBI:49883"/>
        <label>2</label>
    </ligand>
</feature>
<feature type="binding site" evidence="11">
    <location>
        <position position="230"/>
    </location>
    <ligand>
        <name>[3Fe-4S] cluster</name>
        <dbReference type="ChEBI" id="CHEBI:21137"/>
    </ligand>
</feature>
<proteinExistence type="inferred from homology"/>
<evidence type="ECO:0000256" key="5">
    <source>
        <dbReference type="ARBA" id="ARBA00022485"/>
    </source>
</evidence>
<dbReference type="InterPro" id="IPR037148">
    <property type="entry name" value="NiFe-Hase_small_C_sf"/>
</dbReference>
<dbReference type="Gene3D" id="4.10.480.10">
    <property type="entry name" value="Cytochrome-c3 hydrogenase, C-terminal domain"/>
    <property type="match status" value="1"/>
</dbReference>
<keyword evidence="11" id="KW-0003">3Fe-4S</keyword>
<dbReference type="InterPro" id="IPR006137">
    <property type="entry name" value="NADH_UbQ_OxRdtase-like_20kDa"/>
</dbReference>
<feature type="binding site" evidence="11">
    <location>
        <position position="248"/>
    </location>
    <ligand>
        <name>[3Fe-4S] cluster</name>
        <dbReference type="ChEBI" id="CHEBI:21137"/>
    </ligand>
</feature>
<dbReference type="InterPro" id="IPR027394">
    <property type="entry name" value="Cytochrome-c3_hydrogenase_C"/>
</dbReference>
<evidence type="ECO:0000256" key="6">
    <source>
        <dbReference type="ARBA" id="ARBA00022723"/>
    </source>
</evidence>
<accession>A0A3M0BKH5</accession>
<dbReference type="InterPro" id="IPR037024">
    <property type="entry name" value="NiFe_Hase_small_N_sf"/>
</dbReference>
<dbReference type="RefSeq" id="WP_121922621.1">
    <property type="nucleotide sequence ID" value="NZ_REFO01000010.1"/>
</dbReference>
<dbReference type="PANTHER" id="PTHR30013:SF5">
    <property type="entry name" value="HYDROGENASE SMALL SUBUNIT"/>
    <property type="match status" value="1"/>
</dbReference>
<comment type="similarity">
    <text evidence="3">Belongs to the [NiFe]/[NiFeSe] hydrogenase small subunit family.</text>
</comment>
<feature type="binding site" evidence="11">
    <location>
        <position position="214"/>
    </location>
    <ligand>
        <name>[4Fe-4S] cluster</name>
        <dbReference type="ChEBI" id="CHEBI:49883"/>
        <label>2</label>
    </ligand>
</feature>
<dbReference type="GO" id="GO:0044569">
    <property type="term" value="C:[Ni-Fe] hydrogenase complex"/>
    <property type="evidence" value="ECO:0007669"/>
    <property type="project" value="TreeGrafter"/>
</dbReference>
<comment type="caution">
    <text evidence="14">The sequence shown here is derived from an EMBL/GenBank/DDBJ whole genome shotgun (WGS) entry which is preliminary data.</text>
</comment>
<evidence type="ECO:0000259" key="13">
    <source>
        <dbReference type="Pfam" id="PF14720"/>
    </source>
</evidence>
<dbReference type="GO" id="GO:0008901">
    <property type="term" value="F:ferredoxin hydrogenase activity"/>
    <property type="evidence" value="ECO:0007669"/>
    <property type="project" value="InterPro"/>
</dbReference>
<dbReference type="Proteomes" id="UP000280842">
    <property type="component" value="Unassembled WGS sequence"/>
</dbReference>
<evidence type="ECO:0000256" key="7">
    <source>
        <dbReference type="ARBA" id="ARBA00022729"/>
    </source>
</evidence>
<dbReference type="GO" id="GO:0046872">
    <property type="term" value="F:metal ion binding"/>
    <property type="evidence" value="ECO:0007669"/>
    <property type="project" value="UniProtKB-KW"/>
</dbReference>
<comment type="subunit">
    <text evidence="4">Heterodimer of a large and a small subunit.</text>
</comment>
<keyword evidence="5 11" id="KW-0004">4Fe-4S</keyword>
<feature type="binding site" evidence="11">
    <location>
        <position position="12"/>
    </location>
    <ligand>
        <name>[4Fe-4S] cluster</name>
        <dbReference type="ChEBI" id="CHEBI:49883"/>
        <label>1</label>
    </ligand>
</feature>
<reference evidence="14 15" key="1">
    <citation type="submission" date="2018-10" db="EMBL/GenBank/DDBJ databases">
        <title>Genomic Encyclopedia of Archaeal and Bacterial Type Strains, Phase II (KMG-II): from individual species to whole genera.</title>
        <authorList>
            <person name="Goeker M."/>
        </authorList>
    </citation>
    <scope>NUCLEOTIDE SEQUENCE [LARGE SCALE GENOMIC DNA]</scope>
    <source>
        <strain evidence="14 15">VM1</strain>
    </source>
</reference>
<evidence type="ECO:0000256" key="2">
    <source>
        <dbReference type="ARBA" id="ARBA00004196"/>
    </source>
</evidence>
<feature type="binding site" evidence="11">
    <location>
        <position position="251"/>
    </location>
    <ligand>
        <name>[3Fe-4S] cluster</name>
        <dbReference type="ChEBI" id="CHEBI:21137"/>
    </ligand>
</feature>
<dbReference type="GO" id="GO:0051539">
    <property type="term" value="F:4 iron, 4 sulfur cluster binding"/>
    <property type="evidence" value="ECO:0007669"/>
    <property type="project" value="UniProtKB-KW"/>
</dbReference>
<dbReference type="SUPFAM" id="SSF56770">
    <property type="entry name" value="HydA/Nqo6-like"/>
    <property type="match status" value="1"/>
</dbReference>
<keyword evidence="9 11" id="KW-0408">Iron</keyword>
<dbReference type="Pfam" id="PF14720">
    <property type="entry name" value="NiFe_hyd_SSU_C"/>
    <property type="match status" value="1"/>
</dbReference>
<evidence type="ECO:0000256" key="9">
    <source>
        <dbReference type="ARBA" id="ARBA00023004"/>
    </source>
</evidence>
<gene>
    <name evidence="14" type="ORF">CLV39_0490</name>
</gene>
<evidence type="ECO:0000256" key="4">
    <source>
        <dbReference type="ARBA" id="ARBA00011771"/>
    </source>
</evidence>
<dbReference type="Gene3D" id="3.40.50.700">
    <property type="entry name" value="NADH:ubiquinone oxidoreductase-like, 20kDa subunit"/>
    <property type="match status" value="1"/>
</dbReference>
<dbReference type="GO" id="GO:0009061">
    <property type="term" value="P:anaerobic respiration"/>
    <property type="evidence" value="ECO:0007669"/>
    <property type="project" value="TreeGrafter"/>
</dbReference>
<dbReference type="OrthoDB" id="9766729at2"/>
<dbReference type="GO" id="GO:0009055">
    <property type="term" value="F:electron transfer activity"/>
    <property type="evidence" value="ECO:0007669"/>
    <property type="project" value="TreeGrafter"/>
</dbReference>
<keyword evidence="10 11" id="KW-0411">Iron-sulfur</keyword>
<evidence type="ECO:0000313" key="15">
    <source>
        <dbReference type="Proteomes" id="UP000280842"/>
    </source>
</evidence>
<organism evidence="14 15">
    <name type="scientific">Hydrogenothermus marinus</name>
    <dbReference type="NCBI Taxonomy" id="133270"/>
    <lineage>
        <taxon>Bacteria</taxon>
        <taxon>Pseudomonadati</taxon>
        <taxon>Aquificota</taxon>
        <taxon>Aquificia</taxon>
        <taxon>Aquificales</taxon>
        <taxon>Hydrogenothermaceae</taxon>
        <taxon>Hydrogenothermus</taxon>
    </lineage>
</organism>
<evidence type="ECO:0000256" key="3">
    <source>
        <dbReference type="ARBA" id="ARBA00006605"/>
    </source>
</evidence>
<keyword evidence="7" id="KW-0732">Signal</keyword>
<dbReference type="InterPro" id="IPR001821">
    <property type="entry name" value="NiFe_hydrogenase_ssu"/>
</dbReference>
<dbReference type="PIRSF" id="PIRSF000310">
    <property type="entry name" value="NiFe_hyd_ssu"/>
    <property type="match status" value="1"/>
</dbReference>
<keyword evidence="15" id="KW-1185">Reference proteome</keyword>
<feature type="binding site" evidence="11">
    <location>
        <position position="193"/>
    </location>
    <ligand>
        <name>[4Fe-4S] cluster</name>
        <dbReference type="ChEBI" id="CHEBI:49883"/>
        <label>2</label>
    </ligand>
</feature>
<evidence type="ECO:0000259" key="12">
    <source>
        <dbReference type="Pfam" id="PF01058"/>
    </source>
</evidence>
<comment type="cofactor">
    <cofactor evidence="1">
        <name>[4Fe-4S] cluster</name>
        <dbReference type="ChEBI" id="CHEBI:49883"/>
    </cofactor>
</comment>